<proteinExistence type="predicted"/>
<gene>
    <name evidence="1" type="ORF">GNZ13_46710</name>
</gene>
<name>A0A972SP20_9BURK</name>
<sequence>MRSTIPENPRGRKLQFNPAIFEERFRTIERVFAWEDMFRRLLLRFERLSPVHYAFKTLAYTMINLRHYG</sequence>
<accession>A0A972SP20</accession>
<protein>
    <recommendedName>
        <fullName evidence="3">Transposase DDE domain-containing protein</fullName>
    </recommendedName>
</protein>
<dbReference type="RefSeq" id="WP_172177805.1">
    <property type="nucleotide sequence ID" value="NZ_WOEZ01000285.1"/>
</dbReference>
<dbReference type="AlphaFoldDB" id="A0A972SP20"/>
<keyword evidence="2" id="KW-1185">Reference proteome</keyword>
<evidence type="ECO:0008006" key="3">
    <source>
        <dbReference type="Google" id="ProtNLM"/>
    </source>
</evidence>
<reference evidence="1 2" key="1">
    <citation type="submission" date="2019-11" db="EMBL/GenBank/DDBJ databases">
        <title>Metabolism of dissolved organic matter in forest soils.</title>
        <authorList>
            <person name="Cyle K.T."/>
            <person name="Wilhelm R.C."/>
            <person name="Martinez C.E."/>
        </authorList>
    </citation>
    <scope>NUCLEOTIDE SEQUENCE [LARGE SCALE GENOMIC DNA]</scope>
    <source>
        <strain evidence="1 2">5N</strain>
    </source>
</reference>
<evidence type="ECO:0000313" key="2">
    <source>
        <dbReference type="Proteomes" id="UP000655523"/>
    </source>
</evidence>
<comment type="caution">
    <text evidence="1">The sequence shown here is derived from an EMBL/GenBank/DDBJ whole genome shotgun (WGS) entry which is preliminary data.</text>
</comment>
<evidence type="ECO:0000313" key="1">
    <source>
        <dbReference type="EMBL" id="NPT61827.1"/>
    </source>
</evidence>
<organism evidence="1 2">
    <name type="scientific">Paraburkholderia elongata</name>
    <dbReference type="NCBI Taxonomy" id="2675747"/>
    <lineage>
        <taxon>Bacteria</taxon>
        <taxon>Pseudomonadati</taxon>
        <taxon>Pseudomonadota</taxon>
        <taxon>Betaproteobacteria</taxon>
        <taxon>Burkholderiales</taxon>
        <taxon>Burkholderiaceae</taxon>
        <taxon>Paraburkholderia</taxon>
    </lineage>
</organism>
<dbReference type="EMBL" id="WOEZ01000285">
    <property type="protein sequence ID" value="NPT61827.1"/>
    <property type="molecule type" value="Genomic_DNA"/>
</dbReference>
<dbReference type="Proteomes" id="UP000655523">
    <property type="component" value="Unassembled WGS sequence"/>
</dbReference>